<feature type="region of interest" description="Disordered" evidence="1">
    <location>
        <begin position="193"/>
        <end position="230"/>
    </location>
</feature>
<protein>
    <submittedName>
        <fullName evidence="2">Uncharacterized protein</fullName>
    </submittedName>
</protein>
<feature type="compositionally biased region" description="Polar residues" evidence="1">
    <location>
        <begin position="211"/>
        <end position="230"/>
    </location>
</feature>
<accession>A0A1H3RGX0</accession>
<sequence>MRGWRGIPKAVRRDLAQPKRGRGSAPRGDQCCQARANLVNTSRRSQRRLARASTARPTPSGAGRRGAVSGASAVTTDRRDQRGQRDPARSSATPRGQHGRHEPQSGRSHHGPPRAVIPRGHRGPVRVAIPRGQHSRHEPQSAWSLRAALPRRQRSSTHRGALVVRSPGRQPIGRPHLGVPGCSNGRWFGERDWFGQMTPVDPWSLPGPGRQQRNQSVKGPQTTASTSDGQ</sequence>
<dbReference type="AlphaFoldDB" id="A0A1H3RGX0"/>
<evidence type="ECO:0000256" key="1">
    <source>
        <dbReference type="SAM" id="MobiDB-lite"/>
    </source>
</evidence>
<gene>
    <name evidence="2" type="ORF">SAMN05421684_3831</name>
</gene>
<feature type="compositionally biased region" description="Low complexity" evidence="1">
    <location>
        <begin position="51"/>
        <end position="74"/>
    </location>
</feature>
<feature type="compositionally biased region" description="Basic and acidic residues" evidence="1">
    <location>
        <begin position="76"/>
        <end position="88"/>
    </location>
</feature>
<organism evidence="2 3">
    <name type="scientific">Asanoa ishikariensis</name>
    <dbReference type="NCBI Taxonomy" id="137265"/>
    <lineage>
        <taxon>Bacteria</taxon>
        <taxon>Bacillati</taxon>
        <taxon>Actinomycetota</taxon>
        <taxon>Actinomycetes</taxon>
        <taxon>Micromonosporales</taxon>
        <taxon>Micromonosporaceae</taxon>
        <taxon>Asanoa</taxon>
    </lineage>
</organism>
<keyword evidence="3" id="KW-1185">Reference proteome</keyword>
<name>A0A1H3RGX0_9ACTN</name>
<evidence type="ECO:0000313" key="3">
    <source>
        <dbReference type="Proteomes" id="UP000199632"/>
    </source>
</evidence>
<dbReference type="EMBL" id="FNQB01000002">
    <property type="protein sequence ID" value="SDZ25072.1"/>
    <property type="molecule type" value="Genomic_DNA"/>
</dbReference>
<proteinExistence type="predicted"/>
<feature type="region of interest" description="Disordered" evidence="1">
    <location>
        <begin position="1"/>
        <end position="178"/>
    </location>
</feature>
<reference evidence="3" key="1">
    <citation type="submission" date="2016-10" db="EMBL/GenBank/DDBJ databases">
        <authorList>
            <person name="Varghese N."/>
            <person name="Submissions S."/>
        </authorList>
    </citation>
    <scope>NUCLEOTIDE SEQUENCE [LARGE SCALE GENOMIC DNA]</scope>
    <source>
        <strain evidence="3">DSM 44718</strain>
    </source>
</reference>
<evidence type="ECO:0000313" key="2">
    <source>
        <dbReference type="EMBL" id="SDZ25072.1"/>
    </source>
</evidence>
<dbReference type="Proteomes" id="UP000199632">
    <property type="component" value="Unassembled WGS sequence"/>
</dbReference>